<evidence type="ECO:0000313" key="1">
    <source>
        <dbReference type="EMBL" id="CAI2191508.1"/>
    </source>
</evidence>
<sequence length="157" mass="18028">MMLTIKELVFNIATNSLSDDINYLNENTIFEKAEAIANDVKIGDKIISNITNKKISIKKPLNTEGVLGKVKSNIYHTLLYYWNTSNIHNNTRLMTSLLNSYYKELDFVKLEDKKDKIIQMLRNEFNEIKSNNSLLAAEQLDLIICLLDADAESSMYL</sequence>
<accession>A0A9W4T3T7</accession>
<name>A0A9W4T3T7_9GLOM</name>
<protein>
    <submittedName>
        <fullName evidence="1">11813_t:CDS:1</fullName>
    </submittedName>
</protein>
<reference evidence="1" key="1">
    <citation type="submission" date="2022-08" db="EMBL/GenBank/DDBJ databases">
        <authorList>
            <person name="Kallberg Y."/>
            <person name="Tangrot J."/>
            <person name="Rosling A."/>
        </authorList>
    </citation>
    <scope>NUCLEOTIDE SEQUENCE</scope>
    <source>
        <strain evidence="1">Wild A</strain>
    </source>
</reference>
<gene>
    <name evidence="1" type="ORF">FWILDA_LOCUS15106</name>
</gene>
<comment type="caution">
    <text evidence="1">The sequence shown here is derived from an EMBL/GenBank/DDBJ whole genome shotgun (WGS) entry which is preliminary data.</text>
</comment>
<proteinExistence type="predicted"/>
<dbReference type="Proteomes" id="UP001153678">
    <property type="component" value="Unassembled WGS sequence"/>
</dbReference>
<evidence type="ECO:0000313" key="2">
    <source>
        <dbReference type="Proteomes" id="UP001153678"/>
    </source>
</evidence>
<organism evidence="1 2">
    <name type="scientific">Funneliformis geosporum</name>
    <dbReference type="NCBI Taxonomy" id="1117311"/>
    <lineage>
        <taxon>Eukaryota</taxon>
        <taxon>Fungi</taxon>
        <taxon>Fungi incertae sedis</taxon>
        <taxon>Mucoromycota</taxon>
        <taxon>Glomeromycotina</taxon>
        <taxon>Glomeromycetes</taxon>
        <taxon>Glomerales</taxon>
        <taxon>Glomeraceae</taxon>
        <taxon>Funneliformis</taxon>
    </lineage>
</organism>
<keyword evidence="2" id="KW-1185">Reference proteome</keyword>
<dbReference type="EMBL" id="CAMKVN010007446">
    <property type="protein sequence ID" value="CAI2191508.1"/>
    <property type="molecule type" value="Genomic_DNA"/>
</dbReference>
<dbReference type="OrthoDB" id="2445939at2759"/>
<dbReference type="AlphaFoldDB" id="A0A9W4T3T7"/>